<dbReference type="Gene3D" id="2.60.40.2030">
    <property type="match status" value="3"/>
</dbReference>
<dbReference type="SUPFAM" id="SSF56219">
    <property type="entry name" value="DNase I-like"/>
    <property type="match status" value="1"/>
</dbReference>
<dbReference type="SUPFAM" id="SSF49313">
    <property type="entry name" value="Cadherin-like"/>
    <property type="match status" value="1"/>
</dbReference>
<dbReference type="PANTHER" id="PTHR42834">
    <property type="entry name" value="ENDONUCLEASE/EXONUCLEASE/PHOSPHATASE FAMILY PROTEIN (AFU_ORTHOLOGUE AFUA_3G09210)"/>
    <property type="match status" value="1"/>
</dbReference>
<organism evidence="5 6">
    <name type="scientific">Sphingomonas ursincola</name>
    <dbReference type="NCBI Taxonomy" id="56361"/>
    <lineage>
        <taxon>Bacteria</taxon>
        <taxon>Pseudomonadati</taxon>
        <taxon>Pseudomonadota</taxon>
        <taxon>Alphaproteobacteria</taxon>
        <taxon>Sphingomonadales</taxon>
        <taxon>Sphingomonadaceae</taxon>
        <taxon>Sphingomonas</taxon>
    </lineage>
</organism>
<comment type="caution">
    <text evidence="5">The sequence shown here is derived from an EMBL/GenBank/DDBJ whole genome shotgun (WGS) entry which is preliminary data.</text>
</comment>
<dbReference type="InterPro" id="IPR018511">
    <property type="entry name" value="Hemolysin-typ_Ca-bd_CS"/>
</dbReference>
<keyword evidence="1" id="KW-0732">Signal</keyword>
<dbReference type="Pfam" id="PF00028">
    <property type="entry name" value="Cadherin"/>
    <property type="match status" value="1"/>
</dbReference>
<dbReference type="InterPro" id="IPR011049">
    <property type="entry name" value="Serralysin-like_metalloprot_C"/>
</dbReference>
<dbReference type="GO" id="GO:0007154">
    <property type="term" value="P:cell communication"/>
    <property type="evidence" value="ECO:0007669"/>
    <property type="project" value="InterPro"/>
</dbReference>
<keyword evidence="2" id="KW-0677">Repeat</keyword>
<dbReference type="CDD" id="cd11304">
    <property type="entry name" value="Cadherin_repeat"/>
    <property type="match status" value="1"/>
</dbReference>
<dbReference type="GO" id="GO:0003824">
    <property type="term" value="F:catalytic activity"/>
    <property type="evidence" value="ECO:0007669"/>
    <property type="project" value="InterPro"/>
</dbReference>
<dbReference type="GO" id="GO:0016020">
    <property type="term" value="C:membrane"/>
    <property type="evidence" value="ECO:0007669"/>
    <property type="project" value="InterPro"/>
</dbReference>
<evidence type="ECO:0000313" key="6">
    <source>
        <dbReference type="Proteomes" id="UP000589292"/>
    </source>
</evidence>
<protein>
    <recommendedName>
        <fullName evidence="4">Cadherin domain-containing protein</fullName>
    </recommendedName>
</protein>
<dbReference type="Proteomes" id="UP000589292">
    <property type="component" value="Unassembled WGS sequence"/>
</dbReference>
<dbReference type="InterPro" id="IPR001343">
    <property type="entry name" value="Hemolysn_Ca-bd"/>
</dbReference>
<dbReference type="Pfam" id="PF17963">
    <property type="entry name" value="Big_9"/>
    <property type="match status" value="1"/>
</dbReference>
<dbReference type="InterPro" id="IPR002126">
    <property type="entry name" value="Cadherin-like_dom"/>
</dbReference>
<evidence type="ECO:0000256" key="1">
    <source>
        <dbReference type="ARBA" id="ARBA00022729"/>
    </source>
</evidence>
<dbReference type="SUPFAM" id="SSF51120">
    <property type="entry name" value="beta-Roll"/>
    <property type="match status" value="1"/>
</dbReference>
<dbReference type="InterPro" id="IPR003644">
    <property type="entry name" value="Calx_beta"/>
</dbReference>
<dbReference type="SUPFAM" id="SSF141072">
    <property type="entry name" value="CalX-like"/>
    <property type="match status" value="3"/>
</dbReference>
<dbReference type="InterPro" id="IPR015919">
    <property type="entry name" value="Cadherin-like_sf"/>
</dbReference>
<keyword evidence="6" id="KW-1185">Reference proteome</keyword>
<keyword evidence="3" id="KW-0106">Calcium</keyword>
<evidence type="ECO:0000256" key="3">
    <source>
        <dbReference type="ARBA" id="ARBA00022837"/>
    </source>
</evidence>
<dbReference type="PANTHER" id="PTHR42834:SF1">
    <property type="entry name" value="ENDONUCLEASE_EXONUCLEASE_PHOSPHATASE FAMILY PROTEIN (AFU_ORTHOLOGUE AFUA_3G09210)"/>
    <property type="match status" value="1"/>
</dbReference>
<dbReference type="Pfam" id="PF03372">
    <property type="entry name" value="Exo_endo_phos"/>
    <property type="match status" value="1"/>
</dbReference>
<dbReference type="SMART" id="SM00112">
    <property type="entry name" value="CA"/>
    <property type="match status" value="1"/>
</dbReference>
<reference evidence="5 6" key="1">
    <citation type="journal article" date="1994" name="Int. J. Syst. Bacteriol.">
        <title>Phylogenetic positions of novel aerobic, bacteriochlorophyll a-containing bacteria and description of Roseococcus thiosulfatophilus gen. nov., sp. nov., Erythromicrobium ramosum gen. nov., sp. nov., and Erythrobacter litoralis sp. nov.</title>
        <authorList>
            <person name="Yurkov V."/>
            <person name="Stackebrandt E."/>
            <person name="Holmes A."/>
            <person name="Fuerst J.A."/>
            <person name="Hugenholtz P."/>
            <person name="Golecki J."/>
            <person name="Gad'on N."/>
            <person name="Gorlenko V.M."/>
            <person name="Kompantseva E.I."/>
            <person name="Drews G."/>
        </authorList>
    </citation>
    <scope>NUCLEOTIDE SEQUENCE [LARGE SCALE GENOMIC DNA]</scope>
    <source>
        <strain evidence="5 6">KR-99</strain>
    </source>
</reference>
<gene>
    <name evidence="5" type="ORF">FG486_03920</name>
</gene>
<name>A0A7V8RBM3_9SPHN</name>
<dbReference type="RefSeq" id="WP_181266505.1">
    <property type="nucleotide sequence ID" value="NZ_BAAAGB010000002.1"/>
</dbReference>
<dbReference type="Gene3D" id="2.150.10.10">
    <property type="entry name" value="Serralysin-like metalloprotease, C-terminal"/>
    <property type="match status" value="2"/>
</dbReference>
<dbReference type="InterPro" id="IPR005135">
    <property type="entry name" value="Endo/exonuclease/phosphatase"/>
</dbReference>
<proteinExistence type="predicted"/>
<accession>A0A7V8RBM3</accession>
<dbReference type="SMART" id="SM00237">
    <property type="entry name" value="Calx_beta"/>
    <property type="match status" value="3"/>
</dbReference>
<dbReference type="PROSITE" id="PS50268">
    <property type="entry name" value="CADHERIN_2"/>
    <property type="match status" value="1"/>
</dbReference>
<dbReference type="CDD" id="cd04486">
    <property type="entry name" value="YhcR_OBF_like"/>
    <property type="match status" value="1"/>
</dbReference>
<dbReference type="InterPro" id="IPR036691">
    <property type="entry name" value="Endo/exonu/phosph_ase_sf"/>
</dbReference>
<evidence type="ECO:0000313" key="5">
    <source>
        <dbReference type="EMBL" id="MBA1373472.1"/>
    </source>
</evidence>
<feature type="domain" description="Cadherin" evidence="4">
    <location>
        <begin position="1301"/>
        <end position="1392"/>
    </location>
</feature>
<dbReference type="InterPro" id="IPR038081">
    <property type="entry name" value="CalX-like_sf"/>
</dbReference>
<evidence type="ECO:0000259" key="4">
    <source>
        <dbReference type="PROSITE" id="PS50268"/>
    </source>
</evidence>
<dbReference type="Pfam" id="PF03160">
    <property type="entry name" value="Calx-beta"/>
    <property type="match status" value="3"/>
</dbReference>
<dbReference type="CDD" id="cd10283">
    <property type="entry name" value="MnuA_DNase1-like"/>
    <property type="match status" value="1"/>
</dbReference>
<dbReference type="GO" id="GO:0007156">
    <property type="term" value="P:homophilic cell adhesion via plasma membrane adhesion molecules"/>
    <property type="evidence" value="ECO:0007669"/>
    <property type="project" value="InterPro"/>
</dbReference>
<sequence length="1670" mass="171064">MPSLTTLGTALNQNFDTLANSGTSSALPSGWFISESGTSATVNGQYAAGNGSGNAGDTYSFGAAGSTDRALGSLRSGTNAPTIGAQFTNDTGAVISSLQFAYTGEQWRLGTAGRADRLDFQISFDATSLTTGTWIDVNALDFSSPVTAGALGALDGNAAANRTAVSATYDILAGIPAGATFWIRWVDSDATGADDGLGIDDFSITPIGQAANPGTFSVASASASEEQGFVDLLVTRTGGSSGAATVSYTLAGVTATAGADFNATAGTISFADGETQRAIRVAVTNDSLFEGDETFEVTLTRTTAGSIGTATATGTIINDDASPQPATLSIANASVTEGNSGTTQIRFEVTRTGSGSGEASANYTVNFGNADAADFVSGSAFVGRVTLVDGEWVDVITLDVLGDTVVEPDETFTITLSNANMGTQIGTATATGTIANDDIAPAPIANVFVNELHYDNAGGDVNEAIEVAGVAGTNLAGWRIVLYNGNGGVAYAATGGSANGIALSGIIPDQSNGFGTLSFPAPGIQNGAPDGFALVDNLGRVVQFLSYEGTFTATNGPAAGLTSTDIGVAQDGDAIGTSLQLTGTGSSYEDFVWAPAQTSTNAAANTGQSFLSPNAPGELRILDTSVVEGDAGTRNLVFTVRRAGASGLTTTVDYTINLDGTANAADLGSGAVLSGTLTFAPGVSSQQIVVPIQGDTLAELNETLSVTLANASNATIIDGSATGTITNDDPVDLAIYTIQGLGHRSEYVGQTVITRGIVTAVDANGYYLQDAAGDGDARTSDAVFVSTNGAPGRSVGDSVEVRGTVAEFLPGNNTTNLTITQINQSAATLISTGNALPAATLIGTGAGGVLPPSAVFDDDNFQTYDPQNDAADFYESLEGMRVTIEAPLVTGNTNEFGETFVVASGGTGATGVNSRGGITISGDANNVDDYNPERIQIDDNANLFAGFRPDYTQGDVLSNVTGIISYNFQTYELQVTEAVTVTTDAGPLTRETTTLFSTPDRLTIATYNVENLDPSDGAVKFNLLASDIVFNLRAPDIIALQEIQDADGAGSGSNLSGTVTANLIIEAINAAGGPQYAYVEVAPSAPNTTGGEPNGNIRNGYLYQVNRVDYVEGSATLVPGAAFNNSRSPLAATFTFNEQTITAINVHSTSRGGSSPLFGAQQPPVNAGEGARIAQSEAIRAYVTNILSNNPGANIAVLGDFNGFYFEESLELLEQGGILSNILRELPEAERYTYYFGGNAQALDNFLVTPGLLENIIVDAVHINSEQAAGPNRVSDHDPLLASFLLPLPNAAPTNLVLGNASVAENSAAGTVVGTLSATDRASDTLLYELVDNAGGRFVVDAVTGVITTTAAFDFEATPSLAITAKVTDQGGLSTEKAFTIGVTDVNEAPVAANDTVSVNEDGTTDNLWSLLLGNDTDHDAGSTLTISAVNDSQTLGTLVFDPVSKSLRYVADDDSFDALAPGEVVTDRFTYTVRDAGGLTSTATVEVRVTGIADGVTRYGSIFSDMLNGTAGEDTLYGLTGNDTLNGLGGHDELWGGIGNDRLFGGEGNDQLSGGLGNDLLDGGTGDDRLSGDGGNDTLTGGAGRDSFSFSFLAGNDTIMDFNTAEDSILLDSGVDIVRTRVRDVNRDGVNDLELTLSFGGSVTLLGVSDFNAVNVSQEKLPFFTETLF</sequence>
<dbReference type="PROSITE" id="PS00330">
    <property type="entry name" value="HEMOLYSIN_CALCIUM"/>
    <property type="match status" value="2"/>
</dbReference>
<evidence type="ECO:0000256" key="2">
    <source>
        <dbReference type="ARBA" id="ARBA00022737"/>
    </source>
</evidence>
<dbReference type="Gene3D" id="3.60.10.10">
    <property type="entry name" value="Endonuclease/exonuclease/phosphatase"/>
    <property type="match status" value="1"/>
</dbReference>
<dbReference type="Pfam" id="PF00353">
    <property type="entry name" value="HemolysinCabind"/>
    <property type="match status" value="1"/>
</dbReference>
<dbReference type="EMBL" id="VDES01000001">
    <property type="protein sequence ID" value="MBA1373472.1"/>
    <property type="molecule type" value="Genomic_DNA"/>
</dbReference>
<dbReference type="PRINTS" id="PR00313">
    <property type="entry name" value="CABNDNGRPT"/>
</dbReference>
<dbReference type="Gene3D" id="2.60.40.60">
    <property type="entry name" value="Cadherins"/>
    <property type="match status" value="1"/>
</dbReference>
<dbReference type="GO" id="GO:0005509">
    <property type="term" value="F:calcium ion binding"/>
    <property type="evidence" value="ECO:0007669"/>
    <property type="project" value="InterPro"/>
</dbReference>